<evidence type="ECO:0000313" key="1">
    <source>
        <dbReference type="EMBL" id="MBO1306400.1"/>
    </source>
</evidence>
<organism evidence="1 2">
    <name type="scientific">Candidatus Enterococcus moelleringii</name>
    <dbReference type="NCBI Taxonomy" id="2815325"/>
    <lineage>
        <taxon>Bacteria</taxon>
        <taxon>Bacillati</taxon>
        <taxon>Bacillota</taxon>
        <taxon>Bacilli</taxon>
        <taxon>Lactobacillales</taxon>
        <taxon>Enterococcaceae</taxon>
        <taxon>Enterococcus</taxon>
    </lineage>
</organism>
<protein>
    <submittedName>
        <fullName evidence="1">DUF4809 family protein</fullName>
    </submittedName>
</protein>
<name>A0ABS3L9U7_9ENTE</name>
<keyword evidence="2" id="KW-1185">Reference proteome</keyword>
<gene>
    <name evidence="1" type="ORF">JZO70_09525</name>
</gene>
<dbReference type="RefSeq" id="WP_207673328.1">
    <property type="nucleotide sequence ID" value="NZ_JAFREM010000015.1"/>
</dbReference>
<reference evidence="1 2" key="1">
    <citation type="submission" date="2021-03" db="EMBL/GenBank/DDBJ databases">
        <title>Enterococcal diversity collection.</title>
        <authorList>
            <person name="Gilmore M.S."/>
            <person name="Schwartzman J."/>
            <person name="Van Tyne D."/>
            <person name="Martin M."/>
            <person name="Earl A.M."/>
            <person name="Manson A.L."/>
            <person name="Straub T."/>
            <person name="Salamzade R."/>
            <person name="Saavedra J."/>
            <person name="Lebreton F."/>
            <person name="Prichula J."/>
            <person name="Schaufler K."/>
            <person name="Gaca A."/>
            <person name="Sgardioli B."/>
            <person name="Wagenaar J."/>
            <person name="Strong T."/>
        </authorList>
    </citation>
    <scope>NUCLEOTIDE SEQUENCE [LARGE SCALE GENOMIC DNA]</scope>
    <source>
        <strain evidence="1 2">669A</strain>
    </source>
</reference>
<dbReference type="InterPro" id="IPR032080">
    <property type="entry name" value="DUF4809"/>
</dbReference>
<dbReference type="Proteomes" id="UP000664601">
    <property type="component" value="Unassembled WGS sequence"/>
</dbReference>
<sequence>MNKMQQAVINQQKFISEGGCNACGFQSSITYTLHLENQKTILLDEYDNPSLITALVMENGWRQDYVTIGIGEDELVFKKADQQIEVHEVGPMITYQKADYRCSIPKCAAVKEEGFIQVNQVLQEIFSIPAYEFLEVVK</sequence>
<dbReference type="Pfam" id="PF16067">
    <property type="entry name" value="DUF4809"/>
    <property type="match status" value="1"/>
</dbReference>
<proteinExistence type="predicted"/>
<dbReference type="EMBL" id="JAFREM010000015">
    <property type="protein sequence ID" value="MBO1306400.1"/>
    <property type="molecule type" value="Genomic_DNA"/>
</dbReference>
<evidence type="ECO:0000313" key="2">
    <source>
        <dbReference type="Proteomes" id="UP000664601"/>
    </source>
</evidence>
<comment type="caution">
    <text evidence="1">The sequence shown here is derived from an EMBL/GenBank/DDBJ whole genome shotgun (WGS) entry which is preliminary data.</text>
</comment>
<accession>A0ABS3L9U7</accession>